<dbReference type="Gene3D" id="3.40.50.11820">
    <property type="match status" value="1"/>
</dbReference>
<keyword evidence="4" id="KW-0808">Transferase</keyword>
<dbReference type="PANTHER" id="PTHR37316:SF3">
    <property type="entry name" value="TEICHOIC ACID GLYCEROL-PHOSPHATE TRANSFERASE"/>
    <property type="match status" value="1"/>
</dbReference>
<dbReference type="InterPro" id="IPR043148">
    <property type="entry name" value="TagF_C"/>
</dbReference>
<dbReference type="Pfam" id="PF04464">
    <property type="entry name" value="Glyphos_transf"/>
    <property type="match status" value="1"/>
</dbReference>
<evidence type="ECO:0000313" key="9">
    <source>
        <dbReference type="Proteomes" id="UP000603904"/>
    </source>
</evidence>
<dbReference type="Proteomes" id="UP000603904">
    <property type="component" value="Unassembled WGS sequence"/>
</dbReference>
<accession>A0ABQ4G3E4</accession>
<evidence type="ECO:0000259" key="7">
    <source>
        <dbReference type="Pfam" id="PF00535"/>
    </source>
</evidence>
<name>A0ABQ4G3E4_9ACTN</name>
<dbReference type="InterPro" id="IPR043149">
    <property type="entry name" value="TagF_N"/>
</dbReference>
<comment type="subcellular location">
    <subcellularLocation>
        <location evidence="1">Cell membrane</location>
        <topology evidence="1">Peripheral membrane protein</topology>
    </subcellularLocation>
</comment>
<comment type="similarity">
    <text evidence="2">Belongs to the CDP-glycerol glycerophosphotransferase family.</text>
</comment>
<evidence type="ECO:0000256" key="6">
    <source>
        <dbReference type="ARBA" id="ARBA00023136"/>
    </source>
</evidence>
<proteinExistence type="inferred from homology"/>
<keyword evidence="5" id="KW-0777">Teichoic acid biosynthesis</keyword>
<keyword evidence="9" id="KW-1185">Reference proteome</keyword>
<dbReference type="PANTHER" id="PTHR37316">
    <property type="entry name" value="TEICHOIC ACID GLYCEROL-PHOSPHATE PRIMASE"/>
    <property type="match status" value="1"/>
</dbReference>
<dbReference type="SUPFAM" id="SSF53756">
    <property type="entry name" value="UDP-Glycosyltransferase/glycogen phosphorylase"/>
    <property type="match status" value="1"/>
</dbReference>
<dbReference type="RefSeq" id="WP_239103821.1">
    <property type="nucleotide sequence ID" value="NZ_BAAAGP010000038.1"/>
</dbReference>
<evidence type="ECO:0000256" key="5">
    <source>
        <dbReference type="ARBA" id="ARBA00022944"/>
    </source>
</evidence>
<sequence length="954" mass="106693">MPVVSSRGASGGVAVSVVVIVYNDARRLPDAVRSVLEQSLRSVEVVIVDDASTDGSARVAERFAASHPDRVRVVRLPENSGGCGRPRNVGLEHARGDHVMFLDSDDTLDRHACRTLLAAAEETGADLVSGRCVRVFTDTGEERAWYPGQYRRSAVYESVLDNPDLLYDTLSTNKCYRRDFIERAGLRFVEGLHYEDLLWSAQAYLAARRIAVVPHRVYNWAVVRRGPNLSITNRRADLRNFADRLAVHRAVDEEFLWHGAAGLKRRKDAKFLNHDLILYLRELRSRDAEYRREFLDLAREYLAELGPAAFEEGRPIPAIAGLMVLCGDYDAALAAADYRPRKGVRPTLSTDLVERDGRVYWCDRHLDGAFARRVLDVTDLGVHSAPFRSFKLGGRVTSVTRRGSEVRVAGDAVNPLGRIAPDRLTGRLEFRDRQRKGRAFSVPAAVSTDGRRIRWEASFHPGRVIRPIGLVDQTFGLWLVLSADGRNVTVRLTSSDVGYEEPGLAVRPRLTRVAGDFMEFYVPESGELALRTVARGAIARATLPLARRIAASGGGARIWRAVTRRERAVLAALRSRRTKIAVYNALLRRLPIRRGTVVFESHLGAQYSDNPKYVYEELRRRKTGHRAVWSYRGAAKGFPADAELVRRGSWAYYHALARAEFWVDNQGFPAGLVKRPETTYLQTWHGSAYKRMGLDEPRTKAGTRARRERMRAMVERYDHFLIRSEHDRRTLVRGLGVTADLLPTGYPRNDPLVNGGDPGELDALRRRLGLPAGRTVVLYAPTFRADEKGRPERRFEIPFDLGRFVRELGGTHVLLVRAHYLSAVVVPPGLGHAVVDVGEVHDVTPLLLLSDVLVTDYSSLMFDYALLDRPMVFHTPDADAYVSRRGAYFDLAEVAPGPVVTGEDELFDALREARSGPDRHAGRRRRFAERFGEYDTGSAAKAVVDAIFAGGPRG</sequence>
<evidence type="ECO:0000256" key="3">
    <source>
        <dbReference type="ARBA" id="ARBA00022475"/>
    </source>
</evidence>
<keyword evidence="6" id="KW-0472">Membrane</keyword>
<protein>
    <recommendedName>
        <fullName evidence="7">Glycosyltransferase 2-like domain-containing protein</fullName>
    </recommendedName>
</protein>
<comment type="caution">
    <text evidence="8">The sequence shown here is derived from an EMBL/GenBank/DDBJ whole genome shotgun (WGS) entry which is preliminary data.</text>
</comment>
<dbReference type="InterPro" id="IPR007554">
    <property type="entry name" value="Glycerophosphate_synth"/>
</dbReference>
<dbReference type="EMBL" id="BOOC01000022">
    <property type="protein sequence ID" value="GIH41508.1"/>
    <property type="molecule type" value="Genomic_DNA"/>
</dbReference>
<evidence type="ECO:0000256" key="2">
    <source>
        <dbReference type="ARBA" id="ARBA00010488"/>
    </source>
</evidence>
<reference evidence="8 9" key="1">
    <citation type="submission" date="2021-01" db="EMBL/GenBank/DDBJ databases">
        <title>Whole genome shotgun sequence of Microbispora corallina NBRC 16416.</title>
        <authorList>
            <person name="Komaki H."/>
            <person name="Tamura T."/>
        </authorList>
    </citation>
    <scope>NUCLEOTIDE SEQUENCE [LARGE SCALE GENOMIC DNA]</scope>
    <source>
        <strain evidence="8 9">NBRC 16416</strain>
    </source>
</reference>
<dbReference type="Pfam" id="PF00535">
    <property type="entry name" value="Glycos_transf_2"/>
    <property type="match status" value="1"/>
</dbReference>
<dbReference type="Gene3D" id="3.40.50.12580">
    <property type="match status" value="1"/>
</dbReference>
<dbReference type="Gene3D" id="3.90.550.10">
    <property type="entry name" value="Spore Coat Polysaccharide Biosynthesis Protein SpsA, Chain A"/>
    <property type="match status" value="1"/>
</dbReference>
<feature type="domain" description="Glycosyltransferase 2-like" evidence="7">
    <location>
        <begin position="16"/>
        <end position="144"/>
    </location>
</feature>
<evidence type="ECO:0000313" key="8">
    <source>
        <dbReference type="EMBL" id="GIH41508.1"/>
    </source>
</evidence>
<dbReference type="InterPro" id="IPR051612">
    <property type="entry name" value="Teichoic_Acid_Biosynth"/>
</dbReference>
<dbReference type="CDD" id="cd00761">
    <property type="entry name" value="Glyco_tranf_GTA_type"/>
    <property type="match status" value="1"/>
</dbReference>
<evidence type="ECO:0000256" key="4">
    <source>
        <dbReference type="ARBA" id="ARBA00022679"/>
    </source>
</evidence>
<dbReference type="InterPro" id="IPR029044">
    <property type="entry name" value="Nucleotide-diphossugar_trans"/>
</dbReference>
<dbReference type="SUPFAM" id="SSF53448">
    <property type="entry name" value="Nucleotide-diphospho-sugar transferases"/>
    <property type="match status" value="1"/>
</dbReference>
<organism evidence="8 9">
    <name type="scientific">Microbispora corallina</name>
    <dbReference type="NCBI Taxonomy" id="83302"/>
    <lineage>
        <taxon>Bacteria</taxon>
        <taxon>Bacillati</taxon>
        <taxon>Actinomycetota</taxon>
        <taxon>Actinomycetes</taxon>
        <taxon>Streptosporangiales</taxon>
        <taxon>Streptosporangiaceae</taxon>
        <taxon>Microbispora</taxon>
    </lineage>
</organism>
<gene>
    <name evidence="8" type="ORF">Mco01_45080</name>
</gene>
<keyword evidence="3" id="KW-1003">Cell membrane</keyword>
<dbReference type="InterPro" id="IPR001173">
    <property type="entry name" value="Glyco_trans_2-like"/>
</dbReference>
<evidence type="ECO:0000256" key="1">
    <source>
        <dbReference type="ARBA" id="ARBA00004202"/>
    </source>
</evidence>